<proteinExistence type="predicted"/>
<reference evidence="2" key="1">
    <citation type="submission" date="2016-04" db="EMBL/GenBank/DDBJ databases">
        <title>Cephalotus genome sequencing.</title>
        <authorList>
            <person name="Fukushima K."/>
            <person name="Hasebe M."/>
            <person name="Fang X."/>
        </authorList>
    </citation>
    <scope>NUCLEOTIDE SEQUENCE [LARGE SCALE GENOMIC DNA]</scope>
    <source>
        <strain evidence="2">cv. St1</strain>
    </source>
</reference>
<organism evidence="1 2">
    <name type="scientific">Cephalotus follicularis</name>
    <name type="common">Albany pitcher plant</name>
    <dbReference type="NCBI Taxonomy" id="3775"/>
    <lineage>
        <taxon>Eukaryota</taxon>
        <taxon>Viridiplantae</taxon>
        <taxon>Streptophyta</taxon>
        <taxon>Embryophyta</taxon>
        <taxon>Tracheophyta</taxon>
        <taxon>Spermatophyta</taxon>
        <taxon>Magnoliopsida</taxon>
        <taxon>eudicotyledons</taxon>
        <taxon>Gunneridae</taxon>
        <taxon>Pentapetalae</taxon>
        <taxon>rosids</taxon>
        <taxon>fabids</taxon>
        <taxon>Oxalidales</taxon>
        <taxon>Cephalotaceae</taxon>
        <taxon>Cephalotus</taxon>
    </lineage>
</organism>
<dbReference type="EMBL" id="BDDD01000643">
    <property type="protein sequence ID" value="GAV68590.1"/>
    <property type="molecule type" value="Genomic_DNA"/>
</dbReference>
<dbReference type="InParanoid" id="A0A1Q3BKP2"/>
<comment type="caution">
    <text evidence="1">The sequence shown here is derived from an EMBL/GenBank/DDBJ whole genome shotgun (WGS) entry which is preliminary data.</text>
</comment>
<dbReference type="Proteomes" id="UP000187406">
    <property type="component" value="Unassembled WGS sequence"/>
</dbReference>
<keyword evidence="2" id="KW-1185">Reference proteome</keyword>
<evidence type="ECO:0000313" key="1">
    <source>
        <dbReference type="EMBL" id="GAV68590.1"/>
    </source>
</evidence>
<accession>A0A1Q3BKP2</accession>
<gene>
    <name evidence="1" type="ORF">CFOL_v3_12093</name>
</gene>
<name>A0A1Q3BKP2_CEPFO</name>
<protein>
    <submittedName>
        <fullName evidence="1">Uncharacterized protein</fullName>
    </submittedName>
</protein>
<dbReference type="AlphaFoldDB" id="A0A1Q3BKP2"/>
<evidence type="ECO:0000313" key="2">
    <source>
        <dbReference type="Proteomes" id="UP000187406"/>
    </source>
</evidence>
<sequence>MVLVDDAMVHQAPQFCGFENQEDLQGKLHEFDTVYLSTKVYFVACNSIKGHACFSGQKVFVEMPHRCEPSYFTVRKNKTLGCVLVLVDSLENPKIWKPPWPPMKSTIFLSTICGTFIPPWPPSYLM</sequence>